<gene>
    <name evidence="2" type="ORF">H8E80_06635</name>
</gene>
<dbReference type="Proteomes" id="UP000603545">
    <property type="component" value="Unassembled WGS sequence"/>
</dbReference>
<dbReference type="CDD" id="cd07713">
    <property type="entry name" value="DHPS-like_MBL-fold"/>
    <property type="match status" value="1"/>
</dbReference>
<dbReference type="InterPro" id="IPR041712">
    <property type="entry name" value="DHPS-like_MBL-fold"/>
</dbReference>
<dbReference type="PANTHER" id="PTHR13754:SF13">
    <property type="entry name" value="METALLO-BETA-LACTAMASE SUPERFAMILY PROTEIN (AFU_ORTHOLOGUE AFUA_3G07630)"/>
    <property type="match status" value="1"/>
</dbReference>
<dbReference type="GO" id="GO:0016740">
    <property type="term" value="F:transferase activity"/>
    <property type="evidence" value="ECO:0007669"/>
    <property type="project" value="TreeGrafter"/>
</dbReference>
<evidence type="ECO:0000259" key="1">
    <source>
        <dbReference type="Pfam" id="PF00753"/>
    </source>
</evidence>
<evidence type="ECO:0000313" key="2">
    <source>
        <dbReference type="EMBL" id="MBC8199704.1"/>
    </source>
</evidence>
<dbReference type="Gene3D" id="3.60.15.10">
    <property type="entry name" value="Ribonuclease Z/Hydroxyacylglutathione hydrolase-like"/>
    <property type="match status" value="2"/>
</dbReference>
<sequence length="211" mass="23460">MKITIIYDNEAFDKSLKPDWGFSCLIEAFGRKILFDTGANGDILLGNMKKLNIDPALIDIIFISHAHWDHTGGLLSFLKINPAKLYIPCSCQEVQGSKELIRVKSPVAIHENIFSTGELNAQEQSLVIRYNRGVVVIAGCSHPGVREILQASSNYGRVVTLIGGLHGFKEFDLIQDLESICPTHCTQFKEKIRSLYPDKYIEGAAGRIITI</sequence>
<organism evidence="2 3">
    <name type="scientific">Candidatus Desulfaltia bathyphila</name>
    <dbReference type="NCBI Taxonomy" id="2841697"/>
    <lineage>
        <taxon>Bacteria</taxon>
        <taxon>Pseudomonadati</taxon>
        <taxon>Thermodesulfobacteriota</taxon>
        <taxon>Desulfobacteria</taxon>
        <taxon>Desulfobacterales</taxon>
        <taxon>Desulfobacterales incertae sedis</taxon>
        <taxon>Candidatus Desulfaltia</taxon>
    </lineage>
</organism>
<dbReference type="InterPro" id="IPR052926">
    <property type="entry name" value="Metallo-beta-lactamase_dom"/>
</dbReference>
<name>A0A8J6N3Q8_9BACT</name>
<dbReference type="InterPro" id="IPR036866">
    <property type="entry name" value="RibonucZ/Hydroxyglut_hydro"/>
</dbReference>
<dbReference type="PANTHER" id="PTHR13754">
    <property type="entry name" value="METALLO-BETA-LACTAMASE SUPERFAMILY PROTEIN"/>
    <property type="match status" value="1"/>
</dbReference>
<accession>A0A8J6N3Q8</accession>
<feature type="domain" description="Metallo-beta-lactamase" evidence="1">
    <location>
        <begin position="25"/>
        <end position="87"/>
    </location>
</feature>
<evidence type="ECO:0000313" key="3">
    <source>
        <dbReference type="Proteomes" id="UP000603545"/>
    </source>
</evidence>
<dbReference type="SUPFAM" id="SSF56281">
    <property type="entry name" value="Metallo-hydrolase/oxidoreductase"/>
    <property type="match status" value="1"/>
</dbReference>
<dbReference type="EMBL" id="JACNLL010000060">
    <property type="protein sequence ID" value="MBC8199704.1"/>
    <property type="molecule type" value="Genomic_DNA"/>
</dbReference>
<dbReference type="InterPro" id="IPR001279">
    <property type="entry name" value="Metallo-B-lactamas"/>
</dbReference>
<proteinExistence type="predicted"/>
<reference evidence="2 3" key="1">
    <citation type="submission" date="2020-08" db="EMBL/GenBank/DDBJ databases">
        <title>Bridging the membrane lipid divide: bacteria of the FCB group superphylum have the potential to synthesize archaeal ether lipids.</title>
        <authorList>
            <person name="Villanueva L."/>
            <person name="Von Meijenfeldt F.A.B."/>
            <person name="Westbye A.B."/>
            <person name="Yadav S."/>
            <person name="Hopmans E.C."/>
            <person name="Dutilh B.E."/>
            <person name="Sinninghe Damste J.S."/>
        </authorList>
    </citation>
    <scope>NUCLEOTIDE SEQUENCE [LARGE SCALE GENOMIC DNA]</scope>
    <source>
        <strain evidence="2">NIOZ-UU82</strain>
    </source>
</reference>
<dbReference type="Pfam" id="PF00753">
    <property type="entry name" value="Lactamase_B"/>
    <property type="match status" value="1"/>
</dbReference>
<comment type="caution">
    <text evidence="2">The sequence shown here is derived from an EMBL/GenBank/DDBJ whole genome shotgun (WGS) entry which is preliminary data.</text>
</comment>
<protein>
    <submittedName>
        <fullName evidence="2">MBL fold metallo-hydrolase</fullName>
    </submittedName>
</protein>
<dbReference type="AlphaFoldDB" id="A0A8J6N3Q8"/>